<dbReference type="GO" id="GO:0008233">
    <property type="term" value="F:peptidase activity"/>
    <property type="evidence" value="ECO:0007669"/>
    <property type="project" value="UniProtKB-KW"/>
</dbReference>
<evidence type="ECO:0000256" key="4">
    <source>
        <dbReference type="ARBA" id="ARBA00022801"/>
    </source>
</evidence>
<dbReference type="Gene3D" id="3.40.630.10">
    <property type="entry name" value="Zn peptidases"/>
    <property type="match status" value="1"/>
</dbReference>
<dbReference type="PROSITE" id="PS00758">
    <property type="entry name" value="ARGE_DAPE_CPG2_1"/>
    <property type="match status" value="1"/>
</dbReference>
<dbReference type="GO" id="GO:0046872">
    <property type="term" value="F:metal ion binding"/>
    <property type="evidence" value="ECO:0007669"/>
    <property type="project" value="UniProtKB-KW"/>
</dbReference>
<dbReference type="InterPro" id="IPR047177">
    <property type="entry name" value="Pept_M20A"/>
</dbReference>
<keyword evidence="2" id="KW-0645">Protease</keyword>
<keyword evidence="5" id="KW-0862">Zinc</keyword>
<reference evidence="7 8" key="1">
    <citation type="journal article" date="2011" name="Int. J. Syst. Evol. Microbiol.">
        <title>Description of Undibacterium oligocarboniphilum sp. nov., isolated from purified water, and Undibacterium pigrum strain CCUG 49012 as the type strain of Undibacterium parvum sp. nov., and emended descriptions of the genus Undibacterium and the species Undibacterium pigrum.</title>
        <authorList>
            <person name="Eder W."/>
            <person name="Wanner G."/>
            <person name="Ludwig W."/>
            <person name="Busse H.J."/>
            <person name="Ziemke-Kageler F."/>
            <person name="Lang E."/>
        </authorList>
    </citation>
    <scope>NUCLEOTIDE SEQUENCE [LARGE SCALE GENOMIC DNA]</scope>
    <source>
        <strain evidence="7 8">DSM 23061</strain>
    </source>
</reference>
<comment type="similarity">
    <text evidence="1">Belongs to the peptidase M20A family.</text>
</comment>
<dbReference type="Gene3D" id="1.10.150.900">
    <property type="match status" value="1"/>
</dbReference>
<keyword evidence="8" id="KW-1185">Reference proteome</keyword>
<dbReference type="GO" id="GO:0043604">
    <property type="term" value="P:amide biosynthetic process"/>
    <property type="evidence" value="ECO:0007669"/>
    <property type="project" value="UniProtKB-ARBA"/>
</dbReference>
<dbReference type="InterPro" id="IPR001261">
    <property type="entry name" value="ArgE/DapE_CS"/>
</dbReference>
<dbReference type="Pfam" id="PF07687">
    <property type="entry name" value="M20_dimer"/>
    <property type="match status" value="1"/>
</dbReference>
<dbReference type="PANTHER" id="PTHR45962:SF1">
    <property type="entry name" value="N-FATTY-ACYL-AMINO ACID SYNTHASE_HYDROLASE PM20D1"/>
    <property type="match status" value="1"/>
</dbReference>
<accession>A0A3Q9BRW5</accession>
<dbReference type="GO" id="GO:0006508">
    <property type="term" value="P:proteolysis"/>
    <property type="evidence" value="ECO:0007669"/>
    <property type="project" value="UniProtKB-KW"/>
</dbReference>
<evidence type="ECO:0000256" key="1">
    <source>
        <dbReference type="ARBA" id="ARBA00006247"/>
    </source>
</evidence>
<protein>
    <submittedName>
        <fullName evidence="7">M20 family peptidase</fullName>
    </submittedName>
</protein>
<evidence type="ECO:0000256" key="3">
    <source>
        <dbReference type="ARBA" id="ARBA00022723"/>
    </source>
</evidence>
<dbReference type="SUPFAM" id="SSF53187">
    <property type="entry name" value="Zn-dependent exopeptidases"/>
    <property type="match status" value="1"/>
</dbReference>
<dbReference type="EMBL" id="CP034464">
    <property type="protein sequence ID" value="AZP12288.1"/>
    <property type="molecule type" value="Genomic_DNA"/>
</dbReference>
<evidence type="ECO:0000256" key="2">
    <source>
        <dbReference type="ARBA" id="ARBA00022670"/>
    </source>
</evidence>
<dbReference type="Proteomes" id="UP000275663">
    <property type="component" value="Chromosome"/>
</dbReference>
<dbReference type="PIRSF" id="PIRSF036696">
    <property type="entry name" value="ACY-1"/>
    <property type="match status" value="1"/>
</dbReference>
<keyword evidence="4" id="KW-0378">Hydrolase</keyword>
<evidence type="ECO:0000313" key="7">
    <source>
        <dbReference type="EMBL" id="AZP12288.1"/>
    </source>
</evidence>
<keyword evidence="3" id="KW-0479">Metal-binding</keyword>
<dbReference type="InterPro" id="IPR002933">
    <property type="entry name" value="Peptidase_M20"/>
</dbReference>
<name>A0A3Q9BRW5_9BURK</name>
<dbReference type="FunFam" id="3.40.630.10:FF:000027">
    <property type="entry name" value="N-fatty-acyl-amino acid synthase/hydrolase PM20D1"/>
    <property type="match status" value="1"/>
</dbReference>
<dbReference type="InterPro" id="IPR011650">
    <property type="entry name" value="Peptidase_M20_dimer"/>
</dbReference>
<dbReference type="SUPFAM" id="SSF55031">
    <property type="entry name" value="Bacterial exopeptidase dimerisation domain"/>
    <property type="match status" value="1"/>
</dbReference>
<evidence type="ECO:0000256" key="5">
    <source>
        <dbReference type="ARBA" id="ARBA00022833"/>
    </source>
</evidence>
<dbReference type="AlphaFoldDB" id="A0A3Q9BRW5"/>
<dbReference type="Pfam" id="PF01546">
    <property type="entry name" value="Peptidase_M20"/>
    <property type="match status" value="1"/>
</dbReference>
<dbReference type="GO" id="GO:0016810">
    <property type="term" value="F:hydrolase activity, acting on carbon-nitrogen (but not peptide) bonds"/>
    <property type="evidence" value="ECO:0007669"/>
    <property type="project" value="UniProtKB-ARBA"/>
</dbReference>
<dbReference type="Gene3D" id="3.30.70.360">
    <property type="match status" value="1"/>
</dbReference>
<dbReference type="KEGG" id="upv:EJN92_09920"/>
<feature type="domain" description="Peptidase M20 dimerisation" evidence="6">
    <location>
        <begin position="238"/>
        <end position="384"/>
    </location>
</feature>
<evidence type="ECO:0000259" key="6">
    <source>
        <dbReference type="Pfam" id="PF07687"/>
    </source>
</evidence>
<dbReference type="GO" id="GO:0006520">
    <property type="term" value="P:amino acid metabolic process"/>
    <property type="evidence" value="ECO:0007669"/>
    <property type="project" value="UniProtKB-ARBA"/>
</dbReference>
<proteinExistence type="inferred from homology"/>
<dbReference type="FunFam" id="1.10.150.900:FF:000003">
    <property type="entry name" value="N-fatty-acyl-amino acid synthase/hydrolase PM20D1"/>
    <property type="match status" value="1"/>
</dbReference>
<dbReference type="OrthoDB" id="3665926at2"/>
<evidence type="ECO:0000313" key="8">
    <source>
        <dbReference type="Proteomes" id="UP000275663"/>
    </source>
</evidence>
<dbReference type="NCBIfam" id="NF006113">
    <property type="entry name" value="PRK08262.1-4"/>
    <property type="match status" value="1"/>
</dbReference>
<gene>
    <name evidence="7" type="ORF">EJN92_09920</name>
</gene>
<dbReference type="RefSeq" id="WP_126127670.1">
    <property type="nucleotide sequence ID" value="NZ_CP034464.1"/>
</dbReference>
<dbReference type="GO" id="GO:0006629">
    <property type="term" value="P:lipid metabolic process"/>
    <property type="evidence" value="ECO:0007669"/>
    <property type="project" value="UniProtKB-ARBA"/>
</dbReference>
<organism evidence="7 8">
    <name type="scientific">Undibacterium parvum</name>
    <dbReference type="NCBI Taxonomy" id="401471"/>
    <lineage>
        <taxon>Bacteria</taxon>
        <taxon>Pseudomonadati</taxon>
        <taxon>Pseudomonadota</taxon>
        <taxon>Betaproteobacteria</taxon>
        <taxon>Burkholderiales</taxon>
        <taxon>Oxalobacteraceae</taxon>
        <taxon>Undibacterium</taxon>
    </lineage>
</organism>
<sequence length="491" mass="53619">MLKRIFLFVVMLLLILVAVLGFNTLRHTSKQIAVTPPVVLSLDQDAVAQRLATALRFQTISHQGQPDAAIAEFKKMHAHMQQAFPLIHSKLKRETVGAASLLYTWQGSDSKAKPLLLMAHQDVVPIAVATEANWQQPPFDGVIKDGYIWGRGSWDDKGNLFAIMEAVETLLASGFQPRQTIYLGFGHDEEVGGLQGGQAIAALLQSRAIQLDYVLDEGLLITEGILKGLDQSAALIGIAEKGYATLELSLDATPGHSSMPPQKTAIGMMSLALARLEEQQFPAQIQGVALDMFETIAPEMNGVNRILLSNLWLFRPLVQRELVKGGSTNAMLRTTTALTVVHAGNKDNVLPGHIEASVNFRTLPGDTQATVLQHVKQVVANEAIKLKTAAGNSEPSRVSPIDSAAYRRLNTTIREVFANTIVAPGLMLGATDSRYFDGLSENIFKFSPVRASADDLPRFHGTNERISVKNYAEMIRFYHQLLTNGNRVAAQ</sequence>
<dbReference type="GO" id="GO:0005576">
    <property type="term" value="C:extracellular region"/>
    <property type="evidence" value="ECO:0007669"/>
    <property type="project" value="UniProtKB-ARBA"/>
</dbReference>
<dbReference type="PANTHER" id="PTHR45962">
    <property type="entry name" value="N-FATTY-ACYL-AMINO ACID SYNTHASE/HYDROLASE PM20D1"/>
    <property type="match status" value="1"/>
</dbReference>
<dbReference type="CDD" id="cd05674">
    <property type="entry name" value="M20_yscS"/>
    <property type="match status" value="1"/>
</dbReference>
<dbReference type="InterPro" id="IPR036264">
    <property type="entry name" value="Bact_exopeptidase_dim_dom"/>
</dbReference>